<evidence type="ECO:0000313" key="4">
    <source>
        <dbReference type="Proteomes" id="UP001148838"/>
    </source>
</evidence>
<organism evidence="3 4">
    <name type="scientific">Periplaneta americana</name>
    <name type="common">American cockroach</name>
    <name type="synonym">Blatta americana</name>
    <dbReference type="NCBI Taxonomy" id="6978"/>
    <lineage>
        <taxon>Eukaryota</taxon>
        <taxon>Metazoa</taxon>
        <taxon>Ecdysozoa</taxon>
        <taxon>Arthropoda</taxon>
        <taxon>Hexapoda</taxon>
        <taxon>Insecta</taxon>
        <taxon>Pterygota</taxon>
        <taxon>Neoptera</taxon>
        <taxon>Polyneoptera</taxon>
        <taxon>Dictyoptera</taxon>
        <taxon>Blattodea</taxon>
        <taxon>Blattoidea</taxon>
        <taxon>Blattidae</taxon>
        <taxon>Blattinae</taxon>
        <taxon>Periplaneta</taxon>
    </lineage>
</organism>
<gene>
    <name evidence="3" type="ORF">ANN_24742</name>
</gene>
<evidence type="ECO:0000256" key="2">
    <source>
        <dbReference type="SAM" id="MobiDB-lite"/>
    </source>
</evidence>
<feature type="region of interest" description="Disordered" evidence="2">
    <location>
        <begin position="52"/>
        <end position="72"/>
    </location>
</feature>
<keyword evidence="1" id="KW-0175">Coiled coil</keyword>
<protein>
    <submittedName>
        <fullName evidence="3">Uncharacterized protein</fullName>
    </submittedName>
</protein>
<comment type="caution">
    <text evidence="3">The sequence shown here is derived from an EMBL/GenBank/DDBJ whole genome shotgun (WGS) entry which is preliminary data.</text>
</comment>
<feature type="compositionally biased region" description="Basic residues" evidence="2">
    <location>
        <begin position="59"/>
        <end position="71"/>
    </location>
</feature>
<name>A0ABQ8RZL1_PERAM</name>
<feature type="coiled-coil region" evidence="1">
    <location>
        <begin position="5"/>
        <end position="39"/>
    </location>
</feature>
<accession>A0ABQ8RZL1</accession>
<evidence type="ECO:0000256" key="1">
    <source>
        <dbReference type="SAM" id="Coils"/>
    </source>
</evidence>
<keyword evidence="4" id="KW-1185">Reference proteome</keyword>
<dbReference type="Proteomes" id="UP001148838">
    <property type="component" value="Unassembled WGS sequence"/>
</dbReference>
<evidence type="ECO:0000313" key="3">
    <source>
        <dbReference type="EMBL" id="KAJ4427126.1"/>
    </source>
</evidence>
<reference evidence="3 4" key="1">
    <citation type="journal article" date="2022" name="Allergy">
        <title>Genome assembly and annotation of Periplaneta americana reveal a comprehensive cockroach allergen profile.</title>
        <authorList>
            <person name="Wang L."/>
            <person name="Xiong Q."/>
            <person name="Saelim N."/>
            <person name="Wang L."/>
            <person name="Nong W."/>
            <person name="Wan A.T."/>
            <person name="Shi M."/>
            <person name="Liu X."/>
            <person name="Cao Q."/>
            <person name="Hui J.H.L."/>
            <person name="Sookrung N."/>
            <person name="Leung T.F."/>
            <person name="Tungtrongchitr A."/>
            <person name="Tsui S.K.W."/>
        </authorList>
    </citation>
    <scope>NUCLEOTIDE SEQUENCE [LARGE SCALE GENOMIC DNA]</scope>
    <source>
        <strain evidence="3">PWHHKU_190912</strain>
    </source>
</reference>
<proteinExistence type="predicted"/>
<feature type="non-terminal residue" evidence="3">
    <location>
        <position position="1"/>
    </location>
</feature>
<sequence>LKSALARNTEVIEKLEASLREKDERIASLERKLEDKRGRLLNNISAGRVPYIWDPGKQQRGHRPDRHRSRGKVGVNLVVSDIDRESPGWEARPTSAVIVKFVNYRKRREVFTNKKLLKNSGVTLREDLTQSRHALLKDCITRYGSD</sequence>
<dbReference type="EMBL" id="JAJSOF020000038">
    <property type="protein sequence ID" value="KAJ4427126.1"/>
    <property type="molecule type" value="Genomic_DNA"/>
</dbReference>